<feature type="transmembrane region" description="Helical" evidence="6">
    <location>
        <begin position="250"/>
        <end position="273"/>
    </location>
</feature>
<accession>A0A3P3XI04</accession>
<evidence type="ECO:0000256" key="4">
    <source>
        <dbReference type="ARBA" id="ARBA00022989"/>
    </source>
</evidence>
<feature type="transmembrane region" description="Helical" evidence="6">
    <location>
        <begin position="99"/>
        <end position="121"/>
    </location>
</feature>
<feature type="transmembrane region" description="Helical" evidence="6">
    <location>
        <begin position="200"/>
        <end position="219"/>
    </location>
</feature>
<organism evidence="7">
    <name type="scientific">uncultured spirochete</name>
    <dbReference type="NCBI Taxonomy" id="156406"/>
    <lineage>
        <taxon>Bacteria</taxon>
        <taxon>Pseudomonadati</taxon>
        <taxon>Spirochaetota</taxon>
        <taxon>Spirochaetia</taxon>
        <taxon>Spirochaetales</taxon>
        <taxon>environmental samples</taxon>
    </lineage>
</organism>
<evidence type="ECO:0000256" key="1">
    <source>
        <dbReference type="ARBA" id="ARBA00004651"/>
    </source>
</evidence>
<dbReference type="PANTHER" id="PTHR43370:SF2">
    <property type="entry name" value="ABC TRANSPORTER PERMEASE PROTEIN"/>
    <property type="match status" value="1"/>
</dbReference>
<comment type="subcellular location">
    <subcellularLocation>
        <location evidence="1">Cell membrane</location>
        <topology evidence="1">Multi-pass membrane protein</topology>
    </subcellularLocation>
</comment>
<dbReference type="EMBL" id="FWDM01000014">
    <property type="protein sequence ID" value="SLM12127.1"/>
    <property type="molecule type" value="Genomic_DNA"/>
</dbReference>
<dbReference type="AlphaFoldDB" id="A0A3P3XI04"/>
<keyword evidence="5 6" id="KW-0472">Membrane</keyword>
<keyword evidence="3 6" id="KW-0812">Transmembrane</keyword>
<sequence length="316" mass="33565">MNILTFVVNVLSIGIPFSVALLLASTGEMFNQRAGVFNLGCEGIMSMGAFLAFMPAHLLQNTSLAPYANLIGIAAAIAIGALFGLLFALVTVTFRAPQGIAGIGLHMFGWGVAGTLFRYFVGGVTGVPGLKNLPIPLLSRIPIIGPLLFNLNGLAYAAFILVPASWYILFKTPWGLKVRAVGTYPRAADTMGVNVSRTRYQALVAGGMLAGLAGAYLSLGQAKMFADDIVAGRGFIAVALVYFGRWNPYLILGGSLLFSVAQSFQLAIQVLGIRFPYEFAVMLPYVLVIVVLALTPGSVTRGPAELGKPFDREKRV</sequence>
<dbReference type="Pfam" id="PF02653">
    <property type="entry name" value="BPD_transp_2"/>
    <property type="match status" value="1"/>
</dbReference>
<dbReference type="InterPro" id="IPR001851">
    <property type="entry name" value="ABC_transp_permease"/>
</dbReference>
<evidence type="ECO:0000313" key="7">
    <source>
        <dbReference type="EMBL" id="SLM12127.1"/>
    </source>
</evidence>
<feature type="transmembrane region" description="Helical" evidence="6">
    <location>
        <begin position="70"/>
        <end position="92"/>
    </location>
</feature>
<dbReference type="GO" id="GO:0005886">
    <property type="term" value="C:plasma membrane"/>
    <property type="evidence" value="ECO:0007669"/>
    <property type="project" value="UniProtKB-SubCell"/>
</dbReference>
<dbReference type="PANTHER" id="PTHR43370">
    <property type="entry name" value="SUGAR ABC TRANSPORTER INTEGRAL MEMBRANE PROTEIN-RELATED"/>
    <property type="match status" value="1"/>
</dbReference>
<feature type="transmembrane region" description="Helical" evidence="6">
    <location>
        <begin position="141"/>
        <end position="169"/>
    </location>
</feature>
<proteinExistence type="predicted"/>
<evidence type="ECO:0000256" key="2">
    <source>
        <dbReference type="ARBA" id="ARBA00022475"/>
    </source>
</evidence>
<evidence type="ECO:0000256" key="3">
    <source>
        <dbReference type="ARBA" id="ARBA00022692"/>
    </source>
</evidence>
<dbReference type="CDD" id="cd06580">
    <property type="entry name" value="TM_PBP1_transp_TpRbsC_like"/>
    <property type="match status" value="1"/>
</dbReference>
<reference evidence="7" key="1">
    <citation type="submission" date="2017-02" db="EMBL/GenBank/DDBJ databases">
        <authorList>
            <person name="Regsiter A."/>
            <person name="William W."/>
        </authorList>
    </citation>
    <scope>NUCLEOTIDE SEQUENCE</scope>
    <source>
        <strain evidence="7">Bib</strain>
    </source>
</reference>
<name>A0A3P3XI04_9SPIR</name>
<evidence type="ECO:0000256" key="6">
    <source>
        <dbReference type="SAM" id="Phobius"/>
    </source>
</evidence>
<keyword evidence="4 6" id="KW-1133">Transmembrane helix</keyword>
<feature type="transmembrane region" description="Helical" evidence="6">
    <location>
        <begin position="36"/>
        <end position="58"/>
    </location>
</feature>
<feature type="transmembrane region" description="Helical" evidence="6">
    <location>
        <begin position="225"/>
        <end position="243"/>
    </location>
</feature>
<evidence type="ECO:0000256" key="5">
    <source>
        <dbReference type="ARBA" id="ARBA00023136"/>
    </source>
</evidence>
<keyword evidence="2" id="KW-1003">Cell membrane</keyword>
<feature type="transmembrane region" description="Helical" evidence="6">
    <location>
        <begin position="6"/>
        <end position="24"/>
    </location>
</feature>
<feature type="transmembrane region" description="Helical" evidence="6">
    <location>
        <begin position="279"/>
        <end position="299"/>
    </location>
</feature>
<dbReference type="GO" id="GO:0022857">
    <property type="term" value="F:transmembrane transporter activity"/>
    <property type="evidence" value="ECO:0007669"/>
    <property type="project" value="InterPro"/>
</dbReference>
<protein>
    <submittedName>
        <fullName evidence="7">ABC-type transporter, integral membrane subunit</fullName>
    </submittedName>
</protein>
<gene>
    <name evidence="7" type="ORF">SPIROBIBN47_210215</name>
</gene>